<comment type="similarity">
    <text evidence="1 4">Belongs to the DapA family.</text>
</comment>
<name>A0ABN1Q676_9ACTN</name>
<evidence type="ECO:0000313" key="5">
    <source>
        <dbReference type="EMBL" id="GAA0938132.1"/>
    </source>
</evidence>
<dbReference type="PIRSF" id="PIRSF001365">
    <property type="entry name" value="DHDPS"/>
    <property type="match status" value="1"/>
</dbReference>
<reference evidence="5 6" key="1">
    <citation type="journal article" date="2019" name="Int. J. Syst. Evol. Microbiol.">
        <title>The Global Catalogue of Microorganisms (GCM) 10K type strain sequencing project: providing services to taxonomists for standard genome sequencing and annotation.</title>
        <authorList>
            <consortium name="The Broad Institute Genomics Platform"/>
            <consortium name="The Broad Institute Genome Sequencing Center for Infectious Disease"/>
            <person name="Wu L."/>
            <person name="Ma J."/>
        </authorList>
    </citation>
    <scope>NUCLEOTIDE SEQUENCE [LARGE SCALE GENOMIC DNA]</scope>
    <source>
        <strain evidence="5 6">JCM 10696</strain>
    </source>
</reference>
<dbReference type="InterPro" id="IPR020625">
    <property type="entry name" value="Schiff_base-form_aldolases_AS"/>
</dbReference>
<dbReference type="InterPro" id="IPR013785">
    <property type="entry name" value="Aldolase_TIM"/>
</dbReference>
<sequence length="289" mass="29247">MTFTGLHLPLITPFTSSGALAEDALEGLAHAAVDDGVSGIVALGTTAEAASLTGPERARVLEICAAVCRERAVPLTVGVESAATAATRTALAALDGRAAAALVPVPAFVRPSEEGVVAHFKELATAAPVPLVIYHIPYRTSRPLSAGTLLELAAIPGVAGFKYAAGGVDDTTVVFMAGRPERTAVLAGDDLAASPLLALGASGAVLASAHLETERFVRLVELWRTGPVGEARALGHELAVLSAALFAEPNPVVIKAVLAARGAIPSPAVRLPLLPAGPEATAAALRRLP</sequence>
<dbReference type="Proteomes" id="UP001500665">
    <property type="component" value="Unassembled WGS sequence"/>
</dbReference>
<evidence type="ECO:0000313" key="6">
    <source>
        <dbReference type="Proteomes" id="UP001500665"/>
    </source>
</evidence>
<comment type="caution">
    <text evidence="5">The sequence shown here is derived from an EMBL/GenBank/DDBJ whole genome shotgun (WGS) entry which is preliminary data.</text>
</comment>
<dbReference type="PANTHER" id="PTHR12128:SF66">
    <property type="entry name" value="4-HYDROXY-2-OXOGLUTARATE ALDOLASE, MITOCHONDRIAL"/>
    <property type="match status" value="1"/>
</dbReference>
<dbReference type="PANTHER" id="PTHR12128">
    <property type="entry name" value="DIHYDRODIPICOLINATE SYNTHASE"/>
    <property type="match status" value="1"/>
</dbReference>
<evidence type="ECO:0000256" key="1">
    <source>
        <dbReference type="ARBA" id="ARBA00007592"/>
    </source>
</evidence>
<dbReference type="SMART" id="SM01130">
    <property type="entry name" value="DHDPS"/>
    <property type="match status" value="1"/>
</dbReference>
<keyword evidence="3" id="KW-0704">Schiff base</keyword>
<dbReference type="PRINTS" id="PR00146">
    <property type="entry name" value="DHPICSNTHASE"/>
</dbReference>
<proteinExistence type="inferred from homology"/>
<dbReference type="Pfam" id="PF00701">
    <property type="entry name" value="DHDPS"/>
    <property type="match status" value="1"/>
</dbReference>
<keyword evidence="2 4" id="KW-0456">Lyase</keyword>
<evidence type="ECO:0000256" key="3">
    <source>
        <dbReference type="ARBA" id="ARBA00023270"/>
    </source>
</evidence>
<dbReference type="RefSeq" id="WP_344236300.1">
    <property type="nucleotide sequence ID" value="NZ_BAAAHH010000001.1"/>
</dbReference>
<dbReference type="Gene3D" id="3.20.20.70">
    <property type="entry name" value="Aldolase class I"/>
    <property type="match status" value="1"/>
</dbReference>
<evidence type="ECO:0000256" key="2">
    <source>
        <dbReference type="ARBA" id="ARBA00023239"/>
    </source>
</evidence>
<protein>
    <submittedName>
        <fullName evidence="5">4-hydroxy-tetrahydrodipicolinate synthase</fullName>
    </submittedName>
</protein>
<dbReference type="InterPro" id="IPR002220">
    <property type="entry name" value="DapA-like"/>
</dbReference>
<keyword evidence="6" id="KW-1185">Reference proteome</keyword>
<dbReference type="SUPFAM" id="SSF51569">
    <property type="entry name" value="Aldolase"/>
    <property type="match status" value="1"/>
</dbReference>
<evidence type="ECO:0000256" key="4">
    <source>
        <dbReference type="PIRNR" id="PIRNR001365"/>
    </source>
</evidence>
<organism evidence="5 6">
    <name type="scientific">Actinocorallia libanotica</name>
    <dbReference type="NCBI Taxonomy" id="46162"/>
    <lineage>
        <taxon>Bacteria</taxon>
        <taxon>Bacillati</taxon>
        <taxon>Actinomycetota</taxon>
        <taxon>Actinomycetes</taxon>
        <taxon>Streptosporangiales</taxon>
        <taxon>Thermomonosporaceae</taxon>
        <taxon>Actinocorallia</taxon>
    </lineage>
</organism>
<dbReference type="PROSITE" id="PS00666">
    <property type="entry name" value="DHDPS_2"/>
    <property type="match status" value="1"/>
</dbReference>
<dbReference type="EMBL" id="BAAAHH010000001">
    <property type="protein sequence ID" value="GAA0938132.1"/>
    <property type="molecule type" value="Genomic_DNA"/>
</dbReference>
<gene>
    <name evidence="5" type="primary">dapA_1</name>
    <name evidence="5" type="ORF">GCM10009550_05580</name>
</gene>
<accession>A0ABN1Q676</accession>